<protein>
    <submittedName>
        <fullName evidence="3">Uncharacterized protein</fullName>
    </submittedName>
</protein>
<evidence type="ECO:0000313" key="4">
    <source>
        <dbReference type="Proteomes" id="UP001620626"/>
    </source>
</evidence>
<feature type="compositionally biased region" description="Polar residues" evidence="1">
    <location>
        <begin position="213"/>
        <end position="234"/>
    </location>
</feature>
<keyword evidence="2" id="KW-0812">Transmembrane</keyword>
<gene>
    <name evidence="3" type="ORF">niasHT_025908</name>
</gene>
<evidence type="ECO:0000256" key="2">
    <source>
        <dbReference type="SAM" id="Phobius"/>
    </source>
</evidence>
<accession>A0ABD2JUY4</accession>
<feature type="transmembrane region" description="Helical" evidence="2">
    <location>
        <begin position="81"/>
        <end position="98"/>
    </location>
</feature>
<proteinExistence type="predicted"/>
<sequence>MKLRAYGGPNPPNICLCISLLSKVHFFELFALKFAFIKRCVIAEKQHFRLPKLNLTSLIPKPKNRFYCSNCQIDKKMCRPLLLIVCFTVAFGILSIVVQNQALAEPVIGGPPPAPPIEGVAALTGAVDPTDQSVASGVAPPKQPVVVEASQVEQAEVDQLPKRKKFVRVQTKSGDSSARQKVMTSSDGTRTDHRRTNRHPDDRGTECADGENQIDQTDLITDQSQHTVGPSWSL</sequence>
<keyword evidence="2" id="KW-1133">Transmembrane helix</keyword>
<dbReference type="EMBL" id="JBICBT010000897">
    <property type="protein sequence ID" value="KAL3094432.1"/>
    <property type="molecule type" value="Genomic_DNA"/>
</dbReference>
<feature type="compositionally biased region" description="Polar residues" evidence="1">
    <location>
        <begin position="170"/>
        <end position="188"/>
    </location>
</feature>
<name>A0ABD2JUY4_9BILA</name>
<keyword evidence="4" id="KW-1185">Reference proteome</keyword>
<dbReference type="AlphaFoldDB" id="A0ABD2JUY4"/>
<keyword evidence="2" id="KW-0472">Membrane</keyword>
<comment type="caution">
    <text evidence="3">The sequence shown here is derived from an EMBL/GenBank/DDBJ whole genome shotgun (WGS) entry which is preliminary data.</text>
</comment>
<organism evidence="3 4">
    <name type="scientific">Heterodera trifolii</name>
    <dbReference type="NCBI Taxonomy" id="157864"/>
    <lineage>
        <taxon>Eukaryota</taxon>
        <taxon>Metazoa</taxon>
        <taxon>Ecdysozoa</taxon>
        <taxon>Nematoda</taxon>
        <taxon>Chromadorea</taxon>
        <taxon>Rhabditida</taxon>
        <taxon>Tylenchina</taxon>
        <taxon>Tylenchomorpha</taxon>
        <taxon>Tylenchoidea</taxon>
        <taxon>Heteroderidae</taxon>
        <taxon>Heteroderinae</taxon>
        <taxon>Heterodera</taxon>
    </lineage>
</organism>
<feature type="region of interest" description="Disordered" evidence="1">
    <location>
        <begin position="165"/>
        <end position="234"/>
    </location>
</feature>
<dbReference type="Proteomes" id="UP001620626">
    <property type="component" value="Unassembled WGS sequence"/>
</dbReference>
<reference evidence="3 4" key="1">
    <citation type="submission" date="2024-10" db="EMBL/GenBank/DDBJ databases">
        <authorList>
            <person name="Kim D."/>
        </authorList>
    </citation>
    <scope>NUCLEOTIDE SEQUENCE [LARGE SCALE GENOMIC DNA]</scope>
    <source>
        <strain evidence="3">BH-2024</strain>
    </source>
</reference>
<evidence type="ECO:0000313" key="3">
    <source>
        <dbReference type="EMBL" id="KAL3094432.1"/>
    </source>
</evidence>
<evidence type="ECO:0000256" key="1">
    <source>
        <dbReference type="SAM" id="MobiDB-lite"/>
    </source>
</evidence>